<dbReference type="InterPro" id="IPR018247">
    <property type="entry name" value="EF_Hand_1_Ca_BS"/>
</dbReference>
<evidence type="ECO:0000256" key="6">
    <source>
        <dbReference type="SAM" id="Phobius"/>
    </source>
</evidence>
<dbReference type="PROSITE" id="PS00018">
    <property type="entry name" value="EF_HAND_1"/>
    <property type="match status" value="2"/>
</dbReference>
<dbReference type="InterPro" id="IPR002048">
    <property type="entry name" value="EF_hand_dom"/>
</dbReference>
<dbReference type="EMBL" id="CAUYUJ010019375">
    <property type="protein sequence ID" value="CAK0890670.1"/>
    <property type="molecule type" value="Genomic_DNA"/>
</dbReference>
<dbReference type="CDD" id="cd00051">
    <property type="entry name" value="EFh"/>
    <property type="match status" value="1"/>
</dbReference>
<keyword evidence="5 6" id="KW-0472">Membrane</keyword>
<evidence type="ECO:0000256" key="4">
    <source>
        <dbReference type="ARBA" id="ARBA00022989"/>
    </source>
</evidence>
<dbReference type="SMART" id="SM00054">
    <property type="entry name" value="EFh"/>
    <property type="match status" value="2"/>
</dbReference>
<protein>
    <recommendedName>
        <fullName evidence="7">EF-hand domain-containing protein</fullName>
    </recommendedName>
</protein>
<dbReference type="Gene3D" id="1.10.238.10">
    <property type="entry name" value="EF-hand"/>
    <property type="match status" value="1"/>
</dbReference>
<feature type="domain" description="EF-hand" evidence="7">
    <location>
        <begin position="178"/>
        <end position="213"/>
    </location>
</feature>
<feature type="domain" description="EF-hand" evidence="7">
    <location>
        <begin position="135"/>
        <end position="170"/>
    </location>
</feature>
<evidence type="ECO:0000256" key="1">
    <source>
        <dbReference type="ARBA" id="ARBA00004141"/>
    </source>
</evidence>
<dbReference type="Proteomes" id="UP001189429">
    <property type="component" value="Unassembled WGS sequence"/>
</dbReference>
<proteinExistence type="predicted"/>
<organism evidence="8 9">
    <name type="scientific">Prorocentrum cordatum</name>
    <dbReference type="NCBI Taxonomy" id="2364126"/>
    <lineage>
        <taxon>Eukaryota</taxon>
        <taxon>Sar</taxon>
        <taxon>Alveolata</taxon>
        <taxon>Dinophyceae</taxon>
        <taxon>Prorocentrales</taxon>
        <taxon>Prorocentraceae</taxon>
        <taxon>Prorocentrum</taxon>
    </lineage>
</organism>
<dbReference type="InterPro" id="IPR011992">
    <property type="entry name" value="EF-hand-dom_pair"/>
</dbReference>
<evidence type="ECO:0000256" key="2">
    <source>
        <dbReference type="ARBA" id="ARBA00022692"/>
    </source>
</evidence>
<dbReference type="PROSITE" id="PS50222">
    <property type="entry name" value="EF_HAND_2"/>
    <property type="match status" value="2"/>
</dbReference>
<gene>
    <name evidence="8" type="ORF">PCOR1329_LOCUS70801</name>
</gene>
<evidence type="ECO:0000256" key="5">
    <source>
        <dbReference type="ARBA" id="ARBA00023136"/>
    </source>
</evidence>
<dbReference type="Pfam" id="PF00520">
    <property type="entry name" value="Ion_trans"/>
    <property type="match status" value="1"/>
</dbReference>
<keyword evidence="4 6" id="KW-1133">Transmembrane helix</keyword>
<feature type="transmembrane region" description="Helical" evidence="6">
    <location>
        <begin position="7"/>
        <end position="30"/>
    </location>
</feature>
<dbReference type="Gene3D" id="1.10.287.70">
    <property type="match status" value="1"/>
</dbReference>
<evidence type="ECO:0000256" key="3">
    <source>
        <dbReference type="ARBA" id="ARBA00022837"/>
    </source>
</evidence>
<comment type="caution">
    <text evidence="8">The sequence shown here is derived from an EMBL/GenBank/DDBJ whole genome shotgun (WGS) entry which is preliminary data.</text>
</comment>
<evidence type="ECO:0000259" key="7">
    <source>
        <dbReference type="PROSITE" id="PS50222"/>
    </source>
</evidence>
<dbReference type="InterPro" id="IPR005821">
    <property type="entry name" value="Ion_trans_dom"/>
</dbReference>
<keyword evidence="3" id="KW-0106">Calcium</keyword>
<accession>A0ABN9WYG9</accession>
<evidence type="ECO:0000313" key="9">
    <source>
        <dbReference type="Proteomes" id="UP001189429"/>
    </source>
</evidence>
<name>A0ABN9WYG9_9DINO</name>
<reference evidence="8" key="1">
    <citation type="submission" date="2023-10" db="EMBL/GenBank/DDBJ databases">
        <authorList>
            <person name="Chen Y."/>
            <person name="Shah S."/>
            <person name="Dougan E. K."/>
            <person name="Thang M."/>
            <person name="Chan C."/>
        </authorList>
    </citation>
    <scope>NUCLEOTIDE SEQUENCE [LARGE SCALE GENOMIC DNA]</scope>
</reference>
<keyword evidence="9" id="KW-1185">Reference proteome</keyword>
<dbReference type="Pfam" id="PF13499">
    <property type="entry name" value="EF-hand_7"/>
    <property type="match status" value="1"/>
</dbReference>
<dbReference type="SUPFAM" id="SSF47473">
    <property type="entry name" value="EF-hand"/>
    <property type="match status" value="1"/>
</dbReference>
<feature type="non-terminal residue" evidence="8">
    <location>
        <position position="266"/>
    </location>
</feature>
<evidence type="ECO:0000313" key="8">
    <source>
        <dbReference type="EMBL" id="CAK0890670.1"/>
    </source>
</evidence>
<feature type="non-terminal residue" evidence="8">
    <location>
        <position position="1"/>
    </location>
</feature>
<sequence length="266" mass="30756">QRQALKTLAWIILVLFIICYIGSIFTTIMIGRNDRDFNAYYKESGRWDHEYYFKTIGRSLISFLQIVTLDNWAELIVRDVVQVQPGMYVFFIAFICLGTFGVLNLMIGVVVERAIRTAATDSREQKRKKDRDRQLVFSQLREIFEAADVDNSGTLTLEEVEEAINKPEIYNKLRMIDFPVDNPKEVFVLLDYDNTGELTIEEFIKGCLRMKGPAMSKDLLVAQVAIDGMAKQYQIFETELASFKKKLKKLDATARQLTFIRPSCRM</sequence>
<comment type="subcellular location">
    <subcellularLocation>
        <location evidence="1">Membrane</location>
        <topology evidence="1">Multi-pass membrane protein</topology>
    </subcellularLocation>
</comment>
<keyword evidence="2 6" id="KW-0812">Transmembrane</keyword>
<feature type="transmembrane region" description="Helical" evidence="6">
    <location>
        <begin position="88"/>
        <end position="111"/>
    </location>
</feature>